<dbReference type="EMBL" id="JAUSZI010000002">
    <property type="protein sequence ID" value="MDQ1032700.1"/>
    <property type="molecule type" value="Genomic_DNA"/>
</dbReference>
<dbReference type="InterPro" id="IPR038658">
    <property type="entry name" value="SsgB_sf"/>
</dbReference>
<organism evidence="7 8">
    <name type="scientific">Streptomyces umbrinus</name>
    <dbReference type="NCBI Taxonomy" id="67370"/>
    <lineage>
        <taxon>Bacteria</taxon>
        <taxon>Bacillati</taxon>
        <taxon>Actinomycetota</taxon>
        <taxon>Actinomycetes</taxon>
        <taxon>Kitasatosporales</taxon>
        <taxon>Streptomycetaceae</taxon>
        <taxon>Streptomyces</taxon>
        <taxon>Streptomyces phaeochromogenes group</taxon>
    </lineage>
</organism>
<comment type="similarity">
    <text evidence="2">Belongs to the SsgA family.</text>
</comment>
<keyword evidence="6" id="KW-0131">Cell cycle</keyword>
<evidence type="ECO:0000256" key="1">
    <source>
        <dbReference type="ARBA" id="ARBA00004431"/>
    </source>
</evidence>
<evidence type="ECO:0000256" key="5">
    <source>
        <dbReference type="ARBA" id="ARBA00023210"/>
    </source>
</evidence>
<evidence type="ECO:0000313" key="8">
    <source>
        <dbReference type="Proteomes" id="UP001230328"/>
    </source>
</evidence>
<evidence type="ECO:0000313" key="7">
    <source>
        <dbReference type="EMBL" id="MDQ1032700.1"/>
    </source>
</evidence>
<gene>
    <name evidence="7" type="ORF">QF035_010282</name>
</gene>
<keyword evidence="5" id="KW-0717">Septation</keyword>
<keyword evidence="8" id="KW-1185">Reference proteome</keyword>
<dbReference type="InterPro" id="IPR006776">
    <property type="entry name" value="SsgB"/>
</dbReference>
<keyword evidence="3" id="KW-0132">Cell division</keyword>
<proteinExistence type="inferred from homology"/>
<evidence type="ECO:0000256" key="2">
    <source>
        <dbReference type="ARBA" id="ARBA00009323"/>
    </source>
</evidence>
<name>A0ABU0TA99_9ACTN</name>
<comment type="caution">
    <text evidence="7">The sequence shown here is derived from an EMBL/GenBank/DDBJ whole genome shotgun (WGS) entry which is preliminary data.</text>
</comment>
<dbReference type="Proteomes" id="UP001230328">
    <property type="component" value="Unassembled WGS sequence"/>
</dbReference>
<accession>A0ABU0TA99</accession>
<dbReference type="Pfam" id="PF04686">
    <property type="entry name" value="SsgA"/>
    <property type="match status" value="1"/>
</dbReference>
<comment type="subcellular location">
    <subcellularLocation>
        <location evidence="1">Cell septum</location>
    </subcellularLocation>
</comment>
<evidence type="ECO:0000256" key="4">
    <source>
        <dbReference type="ARBA" id="ARBA00022969"/>
    </source>
</evidence>
<reference evidence="7 8" key="1">
    <citation type="submission" date="2023-07" db="EMBL/GenBank/DDBJ databases">
        <title>Comparative genomics of wheat-associated soil bacteria to identify genetic determinants of phenazine resistance.</title>
        <authorList>
            <person name="Mouncey N."/>
        </authorList>
    </citation>
    <scope>NUCLEOTIDE SEQUENCE [LARGE SCALE GENOMIC DNA]</scope>
    <source>
        <strain evidence="7 8">V2I4</strain>
    </source>
</reference>
<keyword evidence="4" id="KW-0749">Sporulation</keyword>
<protein>
    <submittedName>
        <fullName evidence="7">Uncharacterized protein</fullName>
    </submittedName>
</protein>
<dbReference type="Gene3D" id="2.30.31.20">
    <property type="entry name" value="Sporulation-specific cell division protein SsgB"/>
    <property type="match status" value="1"/>
</dbReference>
<evidence type="ECO:0000256" key="6">
    <source>
        <dbReference type="ARBA" id="ARBA00023306"/>
    </source>
</evidence>
<sequence>MSKPVTLTELHPHRTTTLHHRTHLVRDGRPAVPLDLELHYTSLDPFAVRISLKPDGASIQWSLSRDALLLGLRRPEGIGDVAVWPVQQADGRGWLRIRLGPLRSCAVFQMELDVISNWLDVTLQLVPQNTESHHLNWDDFLAPLLDQD</sequence>
<dbReference type="RefSeq" id="WP_307529642.1">
    <property type="nucleotide sequence ID" value="NZ_JAUSZI010000002.1"/>
</dbReference>
<evidence type="ECO:0000256" key="3">
    <source>
        <dbReference type="ARBA" id="ARBA00022618"/>
    </source>
</evidence>